<dbReference type="Pfam" id="PF07707">
    <property type="entry name" value="BACK"/>
    <property type="match status" value="1"/>
</dbReference>
<keyword evidence="3" id="KW-1185">Reference proteome</keyword>
<evidence type="ECO:0000259" key="1">
    <source>
        <dbReference type="Pfam" id="PF07707"/>
    </source>
</evidence>
<protein>
    <submittedName>
        <fullName evidence="2">Btb/poz domain-containing</fullName>
    </submittedName>
</protein>
<dbReference type="InterPro" id="IPR011705">
    <property type="entry name" value="BACK"/>
</dbReference>
<organism evidence="2 3">
    <name type="scientific">Anaeramoeba ignava</name>
    <name type="common">Anaerobic marine amoeba</name>
    <dbReference type="NCBI Taxonomy" id="1746090"/>
    <lineage>
        <taxon>Eukaryota</taxon>
        <taxon>Metamonada</taxon>
        <taxon>Anaeramoebidae</taxon>
        <taxon>Anaeramoeba</taxon>
    </lineage>
</organism>
<dbReference type="PANTHER" id="PTHR45774:SF3">
    <property type="entry name" value="BTB (POZ) DOMAIN-CONTAINING 2B-RELATED"/>
    <property type="match status" value="1"/>
</dbReference>
<dbReference type="PANTHER" id="PTHR45774">
    <property type="entry name" value="BTB/POZ DOMAIN-CONTAINING"/>
    <property type="match status" value="1"/>
</dbReference>
<dbReference type="OrthoDB" id="5953547at2759"/>
<accession>A0A9Q0R9M4</accession>
<dbReference type="EMBL" id="JAPDFW010000087">
    <property type="protein sequence ID" value="KAJ5071563.1"/>
    <property type="molecule type" value="Genomic_DNA"/>
</dbReference>
<evidence type="ECO:0000313" key="2">
    <source>
        <dbReference type="EMBL" id="KAJ5071563.1"/>
    </source>
</evidence>
<feature type="domain" description="BACK" evidence="1">
    <location>
        <begin position="174"/>
        <end position="229"/>
    </location>
</feature>
<name>A0A9Q0R9M4_ANAIG</name>
<reference evidence="2" key="1">
    <citation type="submission" date="2022-10" db="EMBL/GenBank/DDBJ databases">
        <title>Novel sulphate-reducing endosymbionts in the free-living metamonad Anaeramoeba.</title>
        <authorList>
            <person name="Jerlstrom-Hultqvist J."/>
            <person name="Cepicka I."/>
            <person name="Gallot-Lavallee L."/>
            <person name="Salas-Leiva D."/>
            <person name="Curtis B.A."/>
            <person name="Zahonova K."/>
            <person name="Pipaliya S."/>
            <person name="Dacks J."/>
            <person name="Roger A.J."/>
        </authorList>
    </citation>
    <scope>NUCLEOTIDE SEQUENCE</scope>
    <source>
        <strain evidence="2">BMAN</strain>
    </source>
</reference>
<evidence type="ECO:0000313" key="3">
    <source>
        <dbReference type="Proteomes" id="UP001149090"/>
    </source>
</evidence>
<comment type="caution">
    <text evidence="2">The sequence shown here is derived from an EMBL/GenBank/DDBJ whole genome shotgun (WGS) entry which is preliminary data.</text>
</comment>
<dbReference type="Proteomes" id="UP001149090">
    <property type="component" value="Unassembled WGS sequence"/>
</dbReference>
<gene>
    <name evidence="2" type="ORF">M0811_10195</name>
</gene>
<proteinExistence type="predicted"/>
<sequence>MQRRKFSRQPDLLEELQYSITIPEKNQDLIIESKDKKFFYSYIDLIQFRAPKLYEMISNQKTTQTQTQNNQISINYNSLITSAMISYLHTGINMSQIIQSNPQLQKIKKYKIYKLAQDWGVKAIQKWFVSILKWDLMANNEGKLDKSQEEKNKKSNQIRSKALLMISKFKNDLVMREALLDIIDDDINKILEQNDYLYIEDDVFQEILVRDTLNISSEFDLFIAVCNYGFQHYYNKDEFPKHHQIILPEDAVQNLRLNLIKFIRFGDMSFQEISKCRAFNVLYDEEISDILDFLESKEDGEFSLNNQFAKKYSEVYWFKPPRFHFDYSSPFPLKNFPDSPYLNYEISLQKNLSSNTEEIFNTHKHTLSKWIGEEIIQKMSLGFSVKNSTLLTAREFHHFCDGKGPTLVLIESDSLIFAGYTSVGWKSPQFSNNPQWDPQNTSRLSEDFIPIKDSQAQIGFLRYNINEQEKYPIKPDRKHNAIFYHSNFGPIFGEAWDTFVDCDLKFVHYNIGDSYKLPENQNQKEFFQSFIQNERLKIEKLVVYFEKKNK</sequence>
<dbReference type="AlphaFoldDB" id="A0A9Q0R9M4"/>
<dbReference type="Gene3D" id="1.25.40.420">
    <property type="match status" value="1"/>
</dbReference>